<dbReference type="InterPro" id="IPR051543">
    <property type="entry name" value="Serine_Peptidase_S9A"/>
</dbReference>
<keyword evidence="2 6" id="KW-0645">Protease</keyword>
<dbReference type="EMBL" id="QEAQ01000084">
    <property type="protein sequence ID" value="TPX56137.1"/>
    <property type="molecule type" value="Genomic_DNA"/>
</dbReference>
<evidence type="ECO:0000256" key="2">
    <source>
        <dbReference type="ARBA" id="ARBA00022670"/>
    </source>
</evidence>
<keyword evidence="4 6" id="KW-0720">Serine protease</keyword>
<evidence type="ECO:0000259" key="7">
    <source>
        <dbReference type="Pfam" id="PF00326"/>
    </source>
</evidence>
<organism evidence="9 10">
    <name type="scientific">Powellomyces hirtus</name>
    <dbReference type="NCBI Taxonomy" id="109895"/>
    <lineage>
        <taxon>Eukaryota</taxon>
        <taxon>Fungi</taxon>
        <taxon>Fungi incertae sedis</taxon>
        <taxon>Chytridiomycota</taxon>
        <taxon>Chytridiomycota incertae sedis</taxon>
        <taxon>Chytridiomycetes</taxon>
        <taxon>Spizellomycetales</taxon>
        <taxon>Powellomycetaceae</taxon>
        <taxon>Powellomyces</taxon>
    </lineage>
</organism>
<dbReference type="Pfam" id="PF00326">
    <property type="entry name" value="Peptidase_S9"/>
    <property type="match status" value="1"/>
</dbReference>
<dbReference type="PRINTS" id="PR00862">
    <property type="entry name" value="PROLIGOPTASE"/>
</dbReference>
<dbReference type="PANTHER" id="PTHR11757">
    <property type="entry name" value="PROTEASE FAMILY S9A OLIGOPEPTIDASE"/>
    <property type="match status" value="1"/>
</dbReference>
<dbReference type="InterPro" id="IPR029058">
    <property type="entry name" value="AB_hydrolase_fold"/>
</dbReference>
<feature type="domain" description="Peptidase S9A N-terminal" evidence="8">
    <location>
        <begin position="20"/>
        <end position="434"/>
    </location>
</feature>
<reference evidence="9 10" key="1">
    <citation type="journal article" date="2019" name="Sci. Rep.">
        <title>Comparative genomics of chytrid fungi reveal insights into the obligate biotrophic and pathogenic lifestyle of Synchytrium endobioticum.</title>
        <authorList>
            <person name="van de Vossenberg B.T.L.H."/>
            <person name="Warris S."/>
            <person name="Nguyen H.D.T."/>
            <person name="van Gent-Pelzer M.P.E."/>
            <person name="Joly D.L."/>
            <person name="van de Geest H.C."/>
            <person name="Bonants P.J.M."/>
            <person name="Smith D.S."/>
            <person name="Levesque C.A."/>
            <person name="van der Lee T.A.J."/>
        </authorList>
    </citation>
    <scope>NUCLEOTIDE SEQUENCE [LARGE SCALE GENOMIC DNA]</scope>
    <source>
        <strain evidence="9 10">CBS 809.83</strain>
    </source>
</reference>
<dbReference type="EC" id="3.4.21.-" evidence="6"/>
<dbReference type="GO" id="GO:0004252">
    <property type="term" value="F:serine-type endopeptidase activity"/>
    <property type="evidence" value="ECO:0007669"/>
    <property type="project" value="UniProtKB-UniRule"/>
</dbReference>
<dbReference type="SUPFAM" id="SSF53474">
    <property type="entry name" value="alpha/beta-Hydrolases"/>
    <property type="match status" value="1"/>
</dbReference>
<comment type="function">
    <text evidence="5">Serine peptidase whose precise substrate specificity remains unclear. Does not cleave peptides after a arginine or lysine residue. Regulates trans-Golgi network morphology and sorting by regulating the membrane binding of the AP-1 complex. May play a role in the regulation of synaptic vesicle exocytosis.</text>
</comment>
<evidence type="ECO:0000313" key="10">
    <source>
        <dbReference type="Proteomes" id="UP000318582"/>
    </source>
</evidence>
<evidence type="ECO:0000313" key="9">
    <source>
        <dbReference type="EMBL" id="TPX56137.1"/>
    </source>
</evidence>
<evidence type="ECO:0000259" key="8">
    <source>
        <dbReference type="Pfam" id="PF02897"/>
    </source>
</evidence>
<proteinExistence type="inferred from homology"/>
<dbReference type="GO" id="GO:0006508">
    <property type="term" value="P:proteolysis"/>
    <property type="evidence" value="ECO:0007669"/>
    <property type="project" value="UniProtKB-KW"/>
</dbReference>
<dbReference type="PROSITE" id="PS00708">
    <property type="entry name" value="PRO_ENDOPEP_SER"/>
    <property type="match status" value="1"/>
</dbReference>
<dbReference type="PANTHER" id="PTHR11757:SF19">
    <property type="entry name" value="PROLYL ENDOPEPTIDASE-LIKE"/>
    <property type="match status" value="1"/>
</dbReference>
<dbReference type="InterPro" id="IPR002471">
    <property type="entry name" value="Pept_S9_AS"/>
</dbReference>
<evidence type="ECO:0000256" key="5">
    <source>
        <dbReference type="ARBA" id="ARBA00045448"/>
    </source>
</evidence>
<protein>
    <recommendedName>
        <fullName evidence="6">Prolyl endopeptidase</fullName>
        <ecNumber evidence="6">3.4.21.-</ecNumber>
    </recommendedName>
</protein>
<accession>A0A507DY68</accession>
<dbReference type="InterPro" id="IPR023302">
    <property type="entry name" value="Pept_S9A_N"/>
</dbReference>
<feature type="domain" description="Peptidase S9 prolyl oligopeptidase catalytic" evidence="7">
    <location>
        <begin position="505"/>
        <end position="691"/>
    </location>
</feature>
<dbReference type="Proteomes" id="UP000318582">
    <property type="component" value="Unassembled WGS sequence"/>
</dbReference>
<dbReference type="SUPFAM" id="SSF50993">
    <property type="entry name" value="Peptidase/esterase 'gauge' domain"/>
    <property type="match status" value="1"/>
</dbReference>
<evidence type="ECO:0000256" key="4">
    <source>
        <dbReference type="ARBA" id="ARBA00022825"/>
    </source>
</evidence>
<evidence type="ECO:0000256" key="1">
    <source>
        <dbReference type="ARBA" id="ARBA00005228"/>
    </source>
</evidence>
<dbReference type="InterPro" id="IPR002470">
    <property type="entry name" value="Peptidase_S9A"/>
</dbReference>
<dbReference type="InterPro" id="IPR001375">
    <property type="entry name" value="Peptidase_S9_cat"/>
</dbReference>
<evidence type="ECO:0000256" key="3">
    <source>
        <dbReference type="ARBA" id="ARBA00022801"/>
    </source>
</evidence>
<comment type="caution">
    <text evidence="9">The sequence shown here is derived from an EMBL/GenBank/DDBJ whole genome shotgun (WGS) entry which is preliminary data.</text>
</comment>
<keyword evidence="10" id="KW-1185">Reference proteome</keyword>
<dbReference type="Gene3D" id="3.40.50.1820">
    <property type="entry name" value="alpha/beta hydrolase"/>
    <property type="match status" value="1"/>
</dbReference>
<keyword evidence="3 6" id="KW-0378">Hydrolase</keyword>
<dbReference type="AlphaFoldDB" id="A0A507DY68"/>
<name>A0A507DY68_9FUNG</name>
<dbReference type="Gene3D" id="2.130.10.120">
    <property type="entry name" value="Prolyl oligopeptidase, N-terminal domain"/>
    <property type="match status" value="1"/>
</dbReference>
<comment type="similarity">
    <text evidence="1 6">Belongs to the peptidase S9A family.</text>
</comment>
<evidence type="ECO:0000256" key="6">
    <source>
        <dbReference type="RuleBase" id="RU368024"/>
    </source>
</evidence>
<gene>
    <name evidence="9" type="ORF">PhCBS80983_g04768</name>
</gene>
<sequence length="764" mass="86297">MSSVVQNMMTAAATPDTPVPPVAKKVPHVHKYFDVETPDDYHWMKDMSKDKHPDIISNLEAENTYAKDVHLDPNSALITTIYDEFVSRIQEDDAEVPVFKDPYFYYKRTEKGKQYPIYARRRTSMTDSAEEVLLNQNELTFEYQSVGLYKVSPDHRTLAYSLDTTGDEIFTIYFKDLATGAIMERDTIRNASMEGEWTNDMKAFYYTVLDDIHRTDRVYKHVVGTDAAMDKLIFKEDDQKFAVDLEKTNSGQYILIGVGSSLTTEYYTLDANSADAELKLFHPRELRHKYFVDHQNDKFLILTDGGGKFLNFKLCATPLDKTGQDHWTDLLPYDPLTHLTGMTPFKTHVALYSRSEGLEQIKIIQSSGPDSAITPDSSSYTLEFEEDMYSLTPAGTSAQNYASSVLRFTYASMLTPPRVIGHDTTTRKHNILKETHVPNYDRTKYAMKRIYAPIPKDTVVKAPGDTPTPDKIPISLVYSKDSKQDGSQPCLLYGYGSYGISIDPNFNAKLFSFVDRGYVYAIAHIRGGGECGRAWYECGKFQHKRNTFTDFVAAADQLVKEKYTAHDRMAIEGRSAGGLLIGATLNLRPDVAAVAIAGVPFVDVVNTMMDDKIPLTINEYEEWGYILDRTFFDYISTYSPYENLKSVTRAFPDLLVKAGLNDPRVQYWEPQKWVAKLRALRREKAVAAAAAADDDESGKSGIDSEEGVIVFDCKMGSGHFGHSGRYAYLREVAADYAFVVDRISKSMQKKKEKKEEGQATRAVL</sequence>
<dbReference type="Pfam" id="PF02897">
    <property type="entry name" value="Peptidase_S9_N"/>
    <property type="match status" value="1"/>
</dbReference>